<evidence type="ECO:0000313" key="4">
    <source>
        <dbReference type="Proteomes" id="UP000019132"/>
    </source>
</evidence>
<reference evidence="4" key="1">
    <citation type="journal article" date="2010" name="Genome Biol.">
        <title>Genome sequence of the necrotrophic plant pathogen Pythium ultimum reveals original pathogenicity mechanisms and effector repertoire.</title>
        <authorList>
            <person name="Levesque C.A."/>
            <person name="Brouwer H."/>
            <person name="Cano L."/>
            <person name="Hamilton J.P."/>
            <person name="Holt C."/>
            <person name="Huitema E."/>
            <person name="Raffaele S."/>
            <person name="Robideau G.P."/>
            <person name="Thines M."/>
            <person name="Win J."/>
            <person name="Zerillo M.M."/>
            <person name="Beakes G.W."/>
            <person name="Boore J.L."/>
            <person name="Busam D."/>
            <person name="Dumas B."/>
            <person name="Ferriera S."/>
            <person name="Fuerstenberg S.I."/>
            <person name="Gachon C.M."/>
            <person name="Gaulin E."/>
            <person name="Govers F."/>
            <person name="Grenville-Briggs L."/>
            <person name="Horner N."/>
            <person name="Hostetler J."/>
            <person name="Jiang R.H."/>
            <person name="Johnson J."/>
            <person name="Krajaejun T."/>
            <person name="Lin H."/>
            <person name="Meijer H.J."/>
            <person name="Moore B."/>
            <person name="Morris P."/>
            <person name="Phuntmart V."/>
            <person name="Puiu D."/>
            <person name="Shetty J."/>
            <person name="Stajich J.E."/>
            <person name="Tripathy S."/>
            <person name="Wawra S."/>
            <person name="van West P."/>
            <person name="Whitty B.R."/>
            <person name="Coutinho P.M."/>
            <person name="Henrissat B."/>
            <person name="Martin F."/>
            <person name="Thomas P.D."/>
            <person name="Tyler B.M."/>
            <person name="De Vries R.P."/>
            <person name="Kamoun S."/>
            <person name="Yandell M."/>
            <person name="Tisserat N."/>
            <person name="Buell C.R."/>
        </authorList>
    </citation>
    <scope>NUCLEOTIDE SEQUENCE</scope>
    <source>
        <strain evidence="4">DAOM:BR144</strain>
    </source>
</reference>
<keyword evidence="2" id="KW-0472">Membrane</keyword>
<dbReference type="Proteomes" id="UP000019132">
    <property type="component" value="Unassembled WGS sequence"/>
</dbReference>
<feature type="transmembrane region" description="Helical" evidence="2">
    <location>
        <begin position="43"/>
        <end position="61"/>
    </location>
</feature>
<proteinExistence type="predicted"/>
<dbReference type="AlphaFoldDB" id="K3WMN6"/>
<evidence type="ECO:0000256" key="1">
    <source>
        <dbReference type="SAM" id="MobiDB-lite"/>
    </source>
</evidence>
<dbReference type="EMBL" id="GL376625">
    <property type="status" value="NOT_ANNOTATED_CDS"/>
    <property type="molecule type" value="Genomic_DNA"/>
</dbReference>
<reference evidence="3" key="3">
    <citation type="submission" date="2015-02" db="UniProtKB">
        <authorList>
            <consortium name="EnsemblProtists"/>
        </authorList>
    </citation>
    <scope>IDENTIFICATION</scope>
    <source>
        <strain evidence="3">DAOM BR144</strain>
    </source>
</reference>
<evidence type="ECO:0000256" key="2">
    <source>
        <dbReference type="SAM" id="Phobius"/>
    </source>
</evidence>
<dbReference type="HOGENOM" id="CLU_611789_0_0_1"/>
<dbReference type="InParanoid" id="K3WMN6"/>
<feature type="region of interest" description="Disordered" evidence="1">
    <location>
        <begin position="1"/>
        <end position="36"/>
    </location>
</feature>
<dbReference type="eggNOG" id="ENOG502RVM9">
    <property type="taxonomic scope" value="Eukaryota"/>
</dbReference>
<sequence length="448" mass="50148">MRSMVAVYPVSPPSPAASAIPTPMRKPPPPRSTATSSSARAQFFHVVYNWLLWALFTLLLFGQAHRLHERRAVHGPLLRVLAARRPHVQAVRLQTALDAPTAVIVNTTGPHVNGYRVVQREQQVVPGDPIAYAAYANTCYQIASTMGAIIELCTVLVYNVTSDVLRIVGNVDSMTMKLLRDTLPIATLPFSDNSPYSQYAIPGLDGSACMFRLIGRCEIASWPEMTLLDLNRSVREKTTVALLNDKRGTWCNGCRYGDVLFGPTLLSYYALHWFCTELAQSRWLEYDGRIASKVTSSEFERASVLDFFSGDLLLHLNGNILSLFWIKLAVLGLNLLPLLLFSRAVPADATLTQTERALGVHVSGYELLRLGYFVLGNEYVITMTDWYVLVLLSRRTTSKSTIRVVVFATNHDDDSVCFIATQKPLICQIHDSRVTKFRFWEISARSFR</sequence>
<keyword evidence="2" id="KW-0812">Transmembrane</keyword>
<name>K3WMN6_GLOUD</name>
<organism evidence="3 4">
    <name type="scientific">Globisporangium ultimum (strain ATCC 200006 / CBS 805.95 / DAOM BR144)</name>
    <name type="common">Pythium ultimum</name>
    <dbReference type="NCBI Taxonomy" id="431595"/>
    <lineage>
        <taxon>Eukaryota</taxon>
        <taxon>Sar</taxon>
        <taxon>Stramenopiles</taxon>
        <taxon>Oomycota</taxon>
        <taxon>Peronosporomycetes</taxon>
        <taxon>Pythiales</taxon>
        <taxon>Pythiaceae</taxon>
        <taxon>Globisporangium</taxon>
    </lineage>
</organism>
<reference evidence="4" key="2">
    <citation type="submission" date="2010-04" db="EMBL/GenBank/DDBJ databases">
        <authorList>
            <person name="Buell R."/>
            <person name="Hamilton J."/>
            <person name="Hostetler J."/>
        </authorList>
    </citation>
    <scope>NUCLEOTIDE SEQUENCE [LARGE SCALE GENOMIC DNA]</scope>
    <source>
        <strain evidence="4">DAOM:BR144</strain>
    </source>
</reference>
<dbReference type="EnsemblProtists" id="PYU1_T006228">
    <property type="protein sequence ID" value="PYU1_T006228"/>
    <property type="gene ID" value="PYU1_G006216"/>
</dbReference>
<keyword evidence="4" id="KW-1185">Reference proteome</keyword>
<keyword evidence="2" id="KW-1133">Transmembrane helix</keyword>
<accession>K3WMN6</accession>
<evidence type="ECO:0000313" key="3">
    <source>
        <dbReference type="EnsemblProtists" id="PYU1_T006228"/>
    </source>
</evidence>
<dbReference type="VEuPathDB" id="FungiDB:PYU1_G006216"/>
<protein>
    <submittedName>
        <fullName evidence="3">Uncharacterized protein</fullName>
    </submittedName>
</protein>